<gene>
    <name evidence="11" type="primary">LOC113703264</name>
</gene>
<dbReference type="InterPro" id="IPR036770">
    <property type="entry name" value="Ankyrin_rpt-contain_sf"/>
</dbReference>
<name>A0A6P6TPI5_COFAR</name>
<evidence type="ECO:0000256" key="6">
    <source>
        <dbReference type="ARBA" id="ARBA00023136"/>
    </source>
</evidence>
<feature type="transmembrane region" description="Helical" evidence="8">
    <location>
        <begin position="247"/>
        <end position="264"/>
    </location>
</feature>
<evidence type="ECO:0000256" key="3">
    <source>
        <dbReference type="ARBA" id="ARBA00022737"/>
    </source>
</evidence>
<dbReference type="PANTHER" id="PTHR24186:SF37">
    <property type="entry name" value="PGG DOMAIN-CONTAINING PROTEIN"/>
    <property type="match status" value="1"/>
</dbReference>
<evidence type="ECO:0000313" key="10">
    <source>
        <dbReference type="Proteomes" id="UP001652660"/>
    </source>
</evidence>
<feature type="transmembrane region" description="Helical" evidence="8">
    <location>
        <begin position="331"/>
        <end position="351"/>
    </location>
</feature>
<dbReference type="SMART" id="SM00248">
    <property type="entry name" value="ANK"/>
    <property type="match status" value="4"/>
</dbReference>
<reference evidence="11" key="2">
    <citation type="submission" date="2025-08" db="UniProtKB">
        <authorList>
            <consortium name="RefSeq"/>
        </authorList>
    </citation>
    <scope>IDENTIFICATION</scope>
    <source>
        <tissue evidence="11">Leaves</tissue>
    </source>
</reference>
<organism evidence="10 11">
    <name type="scientific">Coffea arabica</name>
    <name type="common">Arabian coffee</name>
    <dbReference type="NCBI Taxonomy" id="13443"/>
    <lineage>
        <taxon>Eukaryota</taxon>
        <taxon>Viridiplantae</taxon>
        <taxon>Streptophyta</taxon>
        <taxon>Embryophyta</taxon>
        <taxon>Tracheophyta</taxon>
        <taxon>Spermatophyta</taxon>
        <taxon>Magnoliopsida</taxon>
        <taxon>eudicotyledons</taxon>
        <taxon>Gunneridae</taxon>
        <taxon>Pentapetalae</taxon>
        <taxon>asterids</taxon>
        <taxon>lamiids</taxon>
        <taxon>Gentianales</taxon>
        <taxon>Rubiaceae</taxon>
        <taxon>Ixoroideae</taxon>
        <taxon>Gardenieae complex</taxon>
        <taxon>Bertiereae - Coffeeae clade</taxon>
        <taxon>Coffeeae</taxon>
        <taxon>Coffea</taxon>
    </lineage>
</organism>
<dbReference type="RefSeq" id="XP_027080373.1">
    <property type="nucleotide sequence ID" value="XM_027224572.2"/>
</dbReference>
<sequence>MGCLSETHKQGIGGLQMDRRLCDAALEGDVTSLCQLIHEDPLVLDKAALKCLDKNPLHIAAILGHVDFAKEILQFDSAFFMCLARDRDGRNPLHLAAMYGKVAVLLVLIRAEFQAALEKTDGGGTVLHLCIKYNQLEALKILVDKLKDPEFVNAKNEDGMTILHLAVYYGQYQTIKFLLVDAGVEVNIKNANGKTALDLLFGQGVTKSSEISRSLQQSGALKAKDIRSPIDDRKLKQLEWFEKSREAIMVVAILIATMAFQAGISPPGGVWQDDLLVGPNPQTIGEAVMAQKHPKYYWLLIRANTIAFVSSLSTIILLIRGSSISSKYLMPLLAFVMWLAIAAIAITYAIALVTVAPKGARGRQLGNTSDILVILLMVWSGWMVTTLYEINALFKKWLKIRRMDSRGYSFSDFGSQVLSRLSLRAPRSSGGVTPCTPATPLP</sequence>
<evidence type="ECO:0000256" key="4">
    <source>
        <dbReference type="ARBA" id="ARBA00022989"/>
    </source>
</evidence>
<evidence type="ECO:0000259" key="9">
    <source>
        <dbReference type="Pfam" id="PF13962"/>
    </source>
</evidence>
<dbReference type="Pfam" id="PF12796">
    <property type="entry name" value="Ank_2"/>
    <property type="match status" value="2"/>
</dbReference>
<dbReference type="Proteomes" id="UP001652660">
    <property type="component" value="Chromosome 8e"/>
</dbReference>
<dbReference type="PROSITE" id="PS50297">
    <property type="entry name" value="ANK_REP_REGION"/>
    <property type="match status" value="2"/>
</dbReference>
<proteinExistence type="predicted"/>
<dbReference type="AlphaFoldDB" id="A0A6P6TPI5"/>
<keyword evidence="2 8" id="KW-0812">Transmembrane</keyword>
<evidence type="ECO:0000256" key="5">
    <source>
        <dbReference type="ARBA" id="ARBA00023043"/>
    </source>
</evidence>
<evidence type="ECO:0000256" key="1">
    <source>
        <dbReference type="ARBA" id="ARBA00004141"/>
    </source>
</evidence>
<keyword evidence="6 8" id="KW-0472">Membrane</keyword>
<dbReference type="PANTHER" id="PTHR24186">
    <property type="entry name" value="PROTEIN PHOSPHATASE 1 REGULATORY SUBUNIT"/>
    <property type="match status" value="1"/>
</dbReference>
<dbReference type="GeneID" id="113703264"/>
<evidence type="ECO:0000313" key="11">
    <source>
        <dbReference type="RefSeq" id="XP_027080373.1"/>
    </source>
</evidence>
<reference evidence="10" key="1">
    <citation type="journal article" date="2025" name="Foods">
        <title>Unveiling the Microbial Signatures of Arabica Coffee Cherries: Insights into Ripeness Specific Diversity, Functional Traits, and Implications for Quality and Safety.</title>
        <authorList>
            <consortium name="RefSeq"/>
            <person name="Tenea G.N."/>
            <person name="Cifuentes V."/>
            <person name="Reyes P."/>
            <person name="Cevallos-Vallejos M."/>
        </authorList>
    </citation>
    <scope>NUCLEOTIDE SEQUENCE [LARGE SCALE GENOMIC DNA]</scope>
</reference>
<dbReference type="InterPro" id="IPR026961">
    <property type="entry name" value="PGG_dom"/>
</dbReference>
<comment type="subcellular location">
    <subcellularLocation>
        <location evidence="1">Membrane</location>
        <topology evidence="1">Multi-pass membrane protein</topology>
    </subcellularLocation>
</comment>
<dbReference type="OrthoDB" id="7729168at2759"/>
<feature type="repeat" description="ANK" evidence="7">
    <location>
        <begin position="158"/>
        <end position="191"/>
    </location>
</feature>
<keyword evidence="5 7" id="KW-0040">ANK repeat</keyword>
<feature type="domain" description="PGG" evidence="9">
    <location>
        <begin position="239"/>
        <end position="354"/>
    </location>
</feature>
<evidence type="ECO:0000256" key="7">
    <source>
        <dbReference type="PROSITE-ProRule" id="PRU00023"/>
    </source>
</evidence>
<feature type="transmembrane region" description="Helical" evidence="8">
    <location>
        <begin position="371"/>
        <end position="394"/>
    </location>
</feature>
<dbReference type="SUPFAM" id="SSF48403">
    <property type="entry name" value="Ankyrin repeat"/>
    <property type="match status" value="1"/>
</dbReference>
<protein>
    <recommendedName>
        <fullName evidence="9">PGG domain-containing protein</fullName>
    </recommendedName>
</protein>
<dbReference type="InterPro" id="IPR002110">
    <property type="entry name" value="Ankyrin_rpt"/>
</dbReference>
<accession>A0A6P6TPI5</accession>
<evidence type="ECO:0000256" key="8">
    <source>
        <dbReference type="SAM" id="Phobius"/>
    </source>
</evidence>
<feature type="repeat" description="ANK" evidence="7">
    <location>
        <begin position="88"/>
        <end position="110"/>
    </location>
</feature>
<dbReference type="PROSITE" id="PS50088">
    <property type="entry name" value="ANK_REPEAT"/>
    <property type="match status" value="2"/>
</dbReference>
<dbReference type="Pfam" id="PF13962">
    <property type="entry name" value="PGG"/>
    <property type="match status" value="1"/>
</dbReference>
<keyword evidence="3" id="KW-0677">Repeat</keyword>
<evidence type="ECO:0000256" key="2">
    <source>
        <dbReference type="ARBA" id="ARBA00022692"/>
    </source>
</evidence>
<keyword evidence="4 8" id="KW-1133">Transmembrane helix</keyword>
<feature type="transmembrane region" description="Helical" evidence="8">
    <location>
        <begin position="296"/>
        <end position="319"/>
    </location>
</feature>
<keyword evidence="10" id="KW-1185">Reference proteome</keyword>
<dbReference type="Gene3D" id="1.25.40.20">
    <property type="entry name" value="Ankyrin repeat-containing domain"/>
    <property type="match status" value="1"/>
</dbReference>
<dbReference type="GO" id="GO:0005886">
    <property type="term" value="C:plasma membrane"/>
    <property type="evidence" value="ECO:0007669"/>
    <property type="project" value="TreeGrafter"/>
</dbReference>